<reference evidence="1" key="1">
    <citation type="journal article" date="2020" name="Stud. Mycol.">
        <title>101 Dothideomycetes genomes: a test case for predicting lifestyles and emergence of pathogens.</title>
        <authorList>
            <person name="Haridas S."/>
            <person name="Albert R."/>
            <person name="Binder M."/>
            <person name="Bloem J."/>
            <person name="Labutti K."/>
            <person name="Salamov A."/>
            <person name="Andreopoulos B."/>
            <person name="Baker S."/>
            <person name="Barry K."/>
            <person name="Bills G."/>
            <person name="Bluhm B."/>
            <person name="Cannon C."/>
            <person name="Castanera R."/>
            <person name="Culley D."/>
            <person name="Daum C."/>
            <person name="Ezra D."/>
            <person name="Gonzalez J."/>
            <person name="Henrissat B."/>
            <person name="Kuo A."/>
            <person name="Liang C."/>
            <person name="Lipzen A."/>
            <person name="Lutzoni F."/>
            <person name="Magnuson J."/>
            <person name="Mondo S."/>
            <person name="Nolan M."/>
            <person name="Ohm R."/>
            <person name="Pangilinan J."/>
            <person name="Park H.-J."/>
            <person name="Ramirez L."/>
            <person name="Alfaro M."/>
            <person name="Sun H."/>
            <person name="Tritt A."/>
            <person name="Yoshinaga Y."/>
            <person name="Zwiers L.-H."/>
            <person name="Turgeon B."/>
            <person name="Goodwin S."/>
            <person name="Spatafora J."/>
            <person name="Crous P."/>
            <person name="Grigoriev I."/>
        </authorList>
    </citation>
    <scope>NUCLEOTIDE SEQUENCE</scope>
    <source>
        <strain evidence="1">CBS 207.26</strain>
    </source>
</reference>
<name>A0A6A6EE35_9PEZI</name>
<dbReference type="Pfam" id="PF20174">
    <property type="entry name" value="DUF6540"/>
    <property type="match status" value="1"/>
</dbReference>
<organism evidence="1 2">
    <name type="scientific">Zopfia rhizophila CBS 207.26</name>
    <dbReference type="NCBI Taxonomy" id="1314779"/>
    <lineage>
        <taxon>Eukaryota</taxon>
        <taxon>Fungi</taxon>
        <taxon>Dikarya</taxon>
        <taxon>Ascomycota</taxon>
        <taxon>Pezizomycotina</taxon>
        <taxon>Dothideomycetes</taxon>
        <taxon>Dothideomycetes incertae sedis</taxon>
        <taxon>Zopfiaceae</taxon>
        <taxon>Zopfia</taxon>
    </lineage>
</organism>
<dbReference type="InterPro" id="IPR046670">
    <property type="entry name" value="DUF6540"/>
</dbReference>
<keyword evidence="2" id="KW-1185">Reference proteome</keyword>
<evidence type="ECO:0000313" key="1">
    <source>
        <dbReference type="EMBL" id="KAF2188829.1"/>
    </source>
</evidence>
<accession>A0A6A6EE35</accession>
<dbReference type="OrthoDB" id="37659at2759"/>
<protein>
    <submittedName>
        <fullName evidence="1">Uncharacterized protein</fullName>
    </submittedName>
</protein>
<dbReference type="EMBL" id="ML994622">
    <property type="protein sequence ID" value="KAF2188829.1"/>
    <property type="molecule type" value="Genomic_DNA"/>
</dbReference>
<proteinExistence type="predicted"/>
<evidence type="ECO:0000313" key="2">
    <source>
        <dbReference type="Proteomes" id="UP000800200"/>
    </source>
</evidence>
<dbReference type="Proteomes" id="UP000800200">
    <property type="component" value="Unassembled WGS sequence"/>
</dbReference>
<sequence>MTAASAVYFDVTIAVFVGEPLDYQKFRHTALCFRPSNNETPMVVHIVGPNMGYQLETKNDYEPSKSRKFAKEVRVGRLRTPMSKAQLASLIYQTPVDNSSQEFNCHLWVGDALKRLAQAGYLTQTDCDTGISGMVDATLEARDG</sequence>
<gene>
    <name evidence="1" type="ORF">K469DRAFT_684132</name>
</gene>
<dbReference type="AlphaFoldDB" id="A0A6A6EE35"/>